<accession>A0A9W6B676</accession>
<dbReference type="EMBL" id="BRVP01000020">
    <property type="protein sequence ID" value="GLB53581.1"/>
    <property type="molecule type" value="Genomic_DNA"/>
</dbReference>
<name>A0A9W6B676_9FLAO</name>
<organism evidence="1 2">
    <name type="scientific">Neptunitalea chrysea</name>
    <dbReference type="NCBI Taxonomy" id="1647581"/>
    <lineage>
        <taxon>Bacteria</taxon>
        <taxon>Pseudomonadati</taxon>
        <taxon>Bacteroidota</taxon>
        <taxon>Flavobacteriia</taxon>
        <taxon>Flavobacteriales</taxon>
        <taxon>Flavobacteriaceae</taxon>
        <taxon>Neptunitalea</taxon>
    </lineage>
</organism>
<keyword evidence="2" id="KW-1185">Reference proteome</keyword>
<reference evidence="1" key="1">
    <citation type="submission" date="2022-07" db="EMBL/GenBank/DDBJ databases">
        <title>Taxonomy of Novel Oxalotrophic and Methylotrophic Bacteria.</title>
        <authorList>
            <person name="Sahin N."/>
            <person name="Tani A."/>
        </authorList>
    </citation>
    <scope>NUCLEOTIDE SEQUENCE</scope>
    <source>
        <strain evidence="1">AM327</strain>
    </source>
</reference>
<comment type="caution">
    <text evidence="1">The sequence shown here is derived from an EMBL/GenBank/DDBJ whole genome shotgun (WGS) entry which is preliminary data.</text>
</comment>
<proteinExistence type="predicted"/>
<dbReference type="Proteomes" id="UP001143545">
    <property type="component" value="Unassembled WGS sequence"/>
</dbReference>
<sequence length="86" mass="9919">MLHARWIWGSHPAYENLVAKVSEGYSPEQLENYTEAMAIAKVIYQAATEGKDQLRYVAGEDAIELYKERTEQGAEQHYQRIKSMLN</sequence>
<gene>
    <name evidence="1" type="ORF">NBRC110019_26220</name>
</gene>
<protein>
    <submittedName>
        <fullName evidence="1">Uncharacterized protein</fullName>
    </submittedName>
</protein>
<evidence type="ECO:0000313" key="2">
    <source>
        <dbReference type="Proteomes" id="UP001143545"/>
    </source>
</evidence>
<evidence type="ECO:0000313" key="1">
    <source>
        <dbReference type="EMBL" id="GLB53581.1"/>
    </source>
</evidence>
<dbReference type="AlphaFoldDB" id="A0A9W6B676"/>